<dbReference type="InterPro" id="IPR013154">
    <property type="entry name" value="ADH-like_N"/>
</dbReference>
<reference evidence="8" key="1">
    <citation type="journal article" date="2019" name="Int. J. Syst. Evol. Microbiol.">
        <title>The Global Catalogue of Microorganisms (GCM) 10K type strain sequencing project: providing services to taxonomists for standard genome sequencing and annotation.</title>
        <authorList>
            <consortium name="The Broad Institute Genomics Platform"/>
            <consortium name="The Broad Institute Genome Sequencing Center for Infectious Disease"/>
            <person name="Wu L."/>
            <person name="Ma J."/>
        </authorList>
    </citation>
    <scope>NUCLEOTIDE SEQUENCE [LARGE SCALE GENOMIC DNA]</scope>
    <source>
        <strain evidence="8">JCM 13023</strain>
    </source>
</reference>
<dbReference type="Gene3D" id="3.90.180.10">
    <property type="entry name" value="Medium-chain alcohol dehydrogenases, catalytic domain"/>
    <property type="match status" value="1"/>
</dbReference>
<organism evidence="7 8">
    <name type="scientific">Prauserella halophila</name>
    <dbReference type="NCBI Taxonomy" id="185641"/>
    <lineage>
        <taxon>Bacteria</taxon>
        <taxon>Bacillati</taxon>
        <taxon>Actinomycetota</taxon>
        <taxon>Actinomycetes</taxon>
        <taxon>Pseudonocardiales</taxon>
        <taxon>Pseudonocardiaceae</taxon>
        <taxon>Prauserella</taxon>
    </lineage>
</organism>
<keyword evidence="8" id="KW-1185">Reference proteome</keyword>
<comment type="similarity">
    <text evidence="5">Belongs to the zinc-containing alcohol dehydrogenase family.</text>
</comment>
<dbReference type="Pfam" id="PF00107">
    <property type="entry name" value="ADH_zinc_N"/>
    <property type="match status" value="1"/>
</dbReference>
<dbReference type="SMART" id="SM00829">
    <property type="entry name" value="PKS_ER"/>
    <property type="match status" value="1"/>
</dbReference>
<dbReference type="PROSITE" id="PS00059">
    <property type="entry name" value="ADH_ZINC"/>
    <property type="match status" value="1"/>
</dbReference>
<evidence type="ECO:0000256" key="3">
    <source>
        <dbReference type="ARBA" id="ARBA00022833"/>
    </source>
</evidence>
<evidence type="ECO:0000256" key="1">
    <source>
        <dbReference type="ARBA" id="ARBA00001947"/>
    </source>
</evidence>
<evidence type="ECO:0000256" key="5">
    <source>
        <dbReference type="RuleBase" id="RU361277"/>
    </source>
</evidence>
<dbReference type="PANTHER" id="PTHR42813:SF2">
    <property type="entry name" value="DEHYDROGENASE, ZINC-CONTAINING, PUTATIVE (AFU_ORTHOLOGUE AFUA_2G02810)-RELATED"/>
    <property type="match status" value="1"/>
</dbReference>
<feature type="domain" description="Enoyl reductase (ER)" evidence="6">
    <location>
        <begin position="7"/>
        <end position="339"/>
    </location>
</feature>
<gene>
    <name evidence="7" type="ORF">GCM10009676_20040</name>
</gene>
<evidence type="ECO:0000313" key="8">
    <source>
        <dbReference type="Proteomes" id="UP001500653"/>
    </source>
</evidence>
<dbReference type="InterPro" id="IPR020843">
    <property type="entry name" value="ER"/>
</dbReference>
<keyword evidence="4" id="KW-0560">Oxidoreductase</keyword>
<dbReference type="SUPFAM" id="SSF50129">
    <property type="entry name" value="GroES-like"/>
    <property type="match status" value="1"/>
</dbReference>
<keyword evidence="2 5" id="KW-0479">Metal-binding</keyword>
<dbReference type="EMBL" id="BAAALN010000005">
    <property type="protein sequence ID" value="GAA1235958.1"/>
    <property type="molecule type" value="Genomic_DNA"/>
</dbReference>
<sequence length="341" mass="35243">MVYREPGRVEVATVPEPTVLEPEDVVVGVTCAAVCGTDLHLVADGHGLPPGTVLGHEYTGTVLATGTSVRTVAVGDRVAGADFTACGRCWWCRRGDHWECAHRQFLGTGGAFGPALPGAQAERVRVPHADNTLRPLPYGVSDEAAVLLGDVLPTGYAAIQRADLRPGDTVAVVGGGPVGQLASLAAQACGAGPVVVVEPVADRRALAADNGALAVGPDEASELLASLTHGRGADAVVDALGAPRGLDAAMALVRRRGTVCSVGVPSVEHWSMPVRDAFVNEVTVRFAIGDLMRDGDALTALLETGVLDPTVVLTETVDMARAPDGYQAMAERRTLKVLVTM</sequence>
<protein>
    <submittedName>
        <fullName evidence="7">Zinc-dependent alcohol dehydrogenase family protein</fullName>
    </submittedName>
</protein>
<proteinExistence type="inferred from homology"/>
<evidence type="ECO:0000256" key="2">
    <source>
        <dbReference type="ARBA" id="ARBA00022723"/>
    </source>
</evidence>
<accession>A0ABP4GVD3</accession>
<comment type="cofactor">
    <cofactor evidence="1 5">
        <name>Zn(2+)</name>
        <dbReference type="ChEBI" id="CHEBI:29105"/>
    </cofactor>
</comment>
<dbReference type="InterPro" id="IPR011032">
    <property type="entry name" value="GroES-like_sf"/>
</dbReference>
<dbReference type="PANTHER" id="PTHR42813">
    <property type="entry name" value="ZINC-TYPE ALCOHOL DEHYDROGENASE-LIKE"/>
    <property type="match status" value="1"/>
</dbReference>
<keyword evidence="3 5" id="KW-0862">Zinc</keyword>
<dbReference type="Proteomes" id="UP001500653">
    <property type="component" value="Unassembled WGS sequence"/>
</dbReference>
<dbReference type="SUPFAM" id="SSF51735">
    <property type="entry name" value="NAD(P)-binding Rossmann-fold domains"/>
    <property type="match status" value="1"/>
</dbReference>
<name>A0ABP4GVD3_9PSEU</name>
<evidence type="ECO:0000256" key="4">
    <source>
        <dbReference type="ARBA" id="ARBA00023002"/>
    </source>
</evidence>
<dbReference type="InterPro" id="IPR002328">
    <property type="entry name" value="ADH_Zn_CS"/>
</dbReference>
<dbReference type="InterPro" id="IPR036291">
    <property type="entry name" value="NAD(P)-bd_dom_sf"/>
</dbReference>
<dbReference type="Gene3D" id="3.40.50.720">
    <property type="entry name" value="NAD(P)-binding Rossmann-like Domain"/>
    <property type="match status" value="1"/>
</dbReference>
<dbReference type="InterPro" id="IPR013149">
    <property type="entry name" value="ADH-like_C"/>
</dbReference>
<evidence type="ECO:0000313" key="7">
    <source>
        <dbReference type="EMBL" id="GAA1235958.1"/>
    </source>
</evidence>
<comment type="caution">
    <text evidence="7">The sequence shown here is derived from an EMBL/GenBank/DDBJ whole genome shotgun (WGS) entry which is preliminary data.</text>
</comment>
<evidence type="ECO:0000259" key="6">
    <source>
        <dbReference type="SMART" id="SM00829"/>
    </source>
</evidence>
<dbReference type="Pfam" id="PF08240">
    <property type="entry name" value="ADH_N"/>
    <property type="match status" value="1"/>
</dbReference>